<sequence>MGFTAATISVPSLPASADLLTYLTAPASSKSQEEAQAQSRALAFAILHGVSNADIEAGFFGGESVGIKPLTTEEKQSLQNAKSSFIPKMIDPDGMHKTNCDYHFLYPVARSRYNVYHETKCRRVADTNPERETSLMGSTRAPILRPTVAEFANLTAFLETNAHWLQEYGMVRVILPEQQALPIPVGITDNIGFKSETQLKVLAENQDQFIYSNLRRGFYLALGRYLERSGIAGSRKLTKFPFVEGRPLDLYQFFRIVEQRQGPDVILKRKEWVQVCKELGLQKGQYTSVSLRAIYSKFLEPFRAWLTSHVELSRFIVLPLSVTEGEVPKDWKELEYGIICYKPTLSKGTTNATGNESTQTANTINTSQSGHSPVQPPNVIKSPSPGTNDLKYGKKSIFINAFAQDNIQPPFTLRGFKNKTLTVDSRTLDETEKLYTSLPECYETEKSVDSPVLLRLLPNDVDSSLNPALNIMYMAFQKGTVTKYIHDPIDELIFPKLEAGSSFATHKIEPNDNDYRIIMLFDGAPRTYTTSNGVWSDQKQGELLILSPETQVECWCHNYSAVLSVSIMPWFDWFKRFRKALMVEISNGSESIACERSKICGERTVFEAALDAKHLEERDRHEIVLTLEILQQRDTMLINQLKKLNKSHTLKTVKQTVTCALTGRKLYMLYLTVKKKPMSVSAYLKHASDPEYIDEAITIHSKYHIDEVSSFYSQLIEHVKNASSVAIVTSEWKKKVEHAISTKKLITLSEIDGLLQECPKVSECIEIACTLQEMKSNMLSFIVPSNHAVDPRNSVFVNAIECQDDHGIVERIYQQHERDIAEVDISLDHIVEQIRSNVPVENIVSKFSTSGKLGAVMLFVRRLPLLEKWVQNVRTALENPDANTRSQLLNVLRQEMEGLAIQRSSEPGLQIEKVLEQEKSNLLDRLAFLYTTEFRDVEKIRRLHMDWPAGDEHVQRTINEVYAAIPLIERFDDPLLLRRPRLSQMQHLNYPLVRQYINDMNAWLESAKNLDWESISLQVNAMIWSHPLPAQSKVISVEQIKQAYSKLFTLNIVPDDIESVDMMFRNTLASIDTCMPNVCQKYGFY</sequence>
<dbReference type="Proteomes" id="UP001362899">
    <property type="component" value="Unassembled WGS sequence"/>
</dbReference>
<protein>
    <recommendedName>
        <fullName evidence="6">ARID domain-containing protein</fullName>
    </recommendedName>
</protein>
<dbReference type="PROSITE" id="PS51183">
    <property type="entry name" value="JMJN"/>
    <property type="match status" value="1"/>
</dbReference>
<dbReference type="SUPFAM" id="SSF46774">
    <property type="entry name" value="ARID-like"/>
    <property type="match status" value="1"/>
</dbReference>
<dbReference type="PROSITE" id="PS51011">
    <property type="entry name" value="ARID"/>
    <property type="match status" value="1"/>
</dbReference>
<evidence type="ECO:0000259" key="3">
    <source>
        <dbReference type="PROSITE" id="PS51183"/>
    </source>
</evidence>
<dbReference type="CDD" id="cd16100">
    <property type="entry name" value="ARID"/>
    <property type="match status" value="1"/>
</dbReference>
<gene>
    <name evidence="4" type="ORF">DASB73_019230</name>
</gene>
<dbReference type="Pfam" id="PF01388">
    <property type="entry name" value="ARID"/>
    <property type="match status" value="1"/>
</dbReference>
<feature type="compositionally biased region" description="Polar residues" evidence="1">
    <location>
        <begin position="349"/>
        <end position="372"/>
    </location>
</feature>
<proteinExistence type="predicted"/>
<name>A0AAV5RHG5_STABA</name>
<dbReference type="InterPro" id="IPR003349">
    <property type="entry name" value="JmjN"/>
</dbReference>
<dbReference type="SMART" id="SM01014">
    <property type="entry name" value="ARID"/>
    <property type="match status" value="1"/>
</dbReference>
<evidence type="ECO:0000259" key="2">
    <source>
        <dbReference type="PROSITE" id="PS51011"/>
    </source>
</evidence>
<organism evidence="4 5">
    <name type="scientific">Starmerella bacillaris</name>
    <name type="common">Yeast</name>
    <name type="synonym">Candida zemplinina</name>
    <dbReference type="NCBI Taxonomy" id="1247836"/>
    <lineage>
        <taxon>Eukaryota</taxon>
        <taxon>Fungi</taxon>
        <taxon>Dikarya</taxon>
        <taxon>Ascomycota</taxon>
        <taxon>Saccharomycotina</taxon>
        <taxon>Dipodascomycetes</taxon>
        <taxon>Dipodascales</taxon>
        <taxon>Trichomonascaceae</taxon>
        <taxon>Starmerella</taxon>
    </lineage>
</organism>
<evidence type="ECO:0000313" key="5">
    <source>
        <dbReference type="Proteomes" id="UP001362899"/>
    </source>
</evidence>
<evidence type="ECO:0000313" key="4">
    <source>
        <dbReference type="EMBL" id="GMM50965.1"/>
    </source>
</evidence>
<feature type="domain" description="ARID" evidence="2">
    <location>
        <begin position="212"/>
        <end position="307"/>
    </location>
</feature>
<reference evidence="4 5" key="1">
    <citation type="journal article" date="2023" name="Elife">
        <title>Identification of key yeast species and microbe-microbe interactions impacting larval growth of Drosophila in the wild.</title>
        <authorList>
            <person name="Mure A."/>
            <person name="Sugiura Y."/>
            <person name="Maeda R."/>
            <person name="Honda K."/>
            <person name="Sakurai N."/>
            <person name="Takahashi Y."/>
            <person name="Watada M."/>
            <person name="Katoh T."/>
            <person name="Gotoh A."/>
            <person name="Gotoh Y."/>
            <person name="Taniguchi I."/>
            <person name="Nakamura K."/>
            <person name="Hayashi T."/>
            <person name="Katayama T."/>
            <person name="Uemura T."/>
            <person name="Hattori Y."/>
        </authorList>
    </citation>
    <scope>NUCLEOTIDE SEQUENCE [LARGE SCALE GENOMIC DNA]</scope>
    <source>
        <strain evidence="4 5">SB-73</strain>
    </source>
</reference>
<feature type="region of interest" description="Disordered" evidence="1">
    <location>
        <begin position="349"/>
        <end position="386"/>
    </location>
</feature>
<feature type="domain" description="JmjN" evidence="3">
    <location>
        <begin position="141"/>
        <end position="182"/>
    </location>
</feature>
<dbReference type="Gene3D" id="1.10.150.60">
    <property type="entry name" value="ARID DNA-binding domain"/>
    <property type="match status" value="1"/>
</dbReference>
<keyword evidence="5" id="KW-1185">Reference proteome</keyword>
<dbReference type="AlphaFoldDB" id="A0AAV5RHG5"/>
<dbReference type="SMART" id="SM00501">
    <property type="entry name" value="BRIGHT"/>
    <property type="match status" value="1"/>
</dbReference>
<dbReference type="InterPro" id="IPR036431">
    <property type="entry name" value="ARID_dom_sf"/>
</dbReference>
<comment type="caution">
    <text evidence="4">The sequence shown here is derived from an EMBL/GenBank/DDBJ whole genome shotgun (WGS) entry which is preliminary data.</text>
</comment>
<evidence type="ECO:0000256" key="1">
    <source>
        <dbReference type="SAM" id="MobiDB-lite"/>
    </source>
</evidence>
<evidence type="ECO:0008006" key="6">
    <source>
        <dbReference type="Google" id="ProtNLM"/>
    </source>
</evidence>
<dbReference type="InterPro" id="IPR001606">
    <property type="entry name" value="ARID_dom"/>
</dbReference>
<dbReference type="GO" id="GO:0003677">
    <property type="term" value="F:DNA binding"/>
    <property type="evidence" value="ECO:0007669"/>
    <property type="project" value="InterPro"/>
</dbReference>
<dbReference type="EMBL" id="BTGC01000003">
    <property type="protein sequence ID" value="GMM50965.1"/>
    <property type="molecule type" value="Genomic_DNA"/>
</dbReference>
<accession>A0AAV5RHG5</accession>